<dbReference type="InterPro" id="IPR014985">
    <property type="entry name" value="WbqC"/>
</dbReference>
<keyword evidence="2" id="KW-1185">Reference proteome</keyword>
<comment type="caution">
    <text evidence="1">The sequence shown here is derived from an EMBL/GenBank/DDBJ whole genome shotgun (WGS) entry which is preliminary data.</text>
</comment>
<dbReference type="RefSeq" id="WP_212227667.1">
    <property type="nucleotide sequence ID" value="NZ_JAGUCN010000008.1"/>
</dbReference>
<dbReference type="EMBL" id="JAGUCN010000008">
    <property type="protein sequence ID" value="MBS2211487.1"/>
    <property type="molecule type" value="Genomic_DNA"/>
</dbReference>
<reference evidence="1 2" key="1">
    <citation type="journal article" date="2014" name="Int. J. Syst. Evol. Microbiol.">
        <title>Carboxylicivirga gen. nov. in the family Marinilabiliaceae with two novel species, Carboxylicivirga mesophila sp. nov. and Carboxylicivirga taeanensis sp. nov., and reclassification of Cytophaga fermentans as Saccharicrinis fermentans gen. nov., comb. nov.</title>
        <authorList>
            <person name="Yang S.H."/>
            <person name="Seo H.S."/>
            <person name="Woo J.H."/>
            <person name="Oh H.M."/>
            <person name="Jang H."/>
            <person name="Lee J.H."/>
            <person name="Kim S.J."/>
            <person name="Kwon K.K."/>
        </authorList>
    </citation>
    <scope>NUCLEOTIDE SEQUENCE [LARGE SCALE GENOMIC DNA]</scope>
    <source>
        <strain evidence="1 2">JCM 18290</strain>
    </source>
</reference>
<evidence type="ECO:0000313" key="1">
    <source>
        <dbReference type="EMBL" id="MBS2211487.1"/>
    </source>
</evidence>
<evidence type="ECO:0000313" key="2">
    <source>
        <dbReference type="Proteomes" id="UP000721861"/>
    </source>
</evidence>
<proteinExistence type="predicted"/>
<protein>
    <submittedName>
        <fullName evidence="1">WbqC family protein</fullName>
    </submittedName>
</protein>
<accession>A0ABS5K9C7</accession>
<dbReference type="Proteomes" id="UP000721861">
    <property type="component" value="Unassembled WGS sequence"/>
</dbReference>
<organism evidence="1 2">
    <name type="scientific">Carboxylicivirga mesophila</name>
    <dbReference type="NCBI Taxonomy" id="1166478"/>
    <lineage>
        <taxon>Bacteria</taxon>
        <taxon>Pseudomonadati</taxon>
        <taxon>Bacteroidota</taxon>
        <taxon>Bacteroidia</taxon>
        <taxon>Marinilabiliales</taxon>
        <taxon>Marinilabiliaceae</taxon>
        <taxon>Carboxylicivirga</taxon>
    </lineage>
</organism>
<gene>
    <name evidence="1" type="ORF">KEM09_08750</name>
</gene>
<dbReference type="Pfam" id="PF08889">
    <property type="entry name" value="WbqC"/>
    <property type="match status" value="1"/>
</dbReference>
<name>A0ABS5K9C7_9BACT</name>
<sequence>MKKVALLQSNYIPWKGYFSIIANVDMFVFHDDLQYTKQDWRNRNKIKTDKGLEWLTIPCGSNEHINICDVQLKDKGWQKKHWNKIYQHYRKAKFFKDYQGFFEEIYLGTKWDTLSDMNQMVIKRISNELLGLNAQFDDTRKYKLEATKSDRVIELLRKVEATDYYSGPAAKSYLDVDKCQQHNINVHWMDYSNYKVYPQLYNGFEHAVSIIDLVFNVGPDARKYL</sequence>